<dbReference type="EMBL" id="HBJA01101047">
    <property type="protein sequence ID" value="CAE0823628.1"/>
    <property type="molecule type" value="Transcribed_RNA"/>
</dbReference>
<proteinExistence type="predicted"/>
<accession>A0A7S4G315</accession>
<feature type="compositionally biased region" description="Basic and acidic residues" evidence="1">
    <location>
        <begin position="99"/>
        <end position="117"/>
    </location>
</feature>
<organism evidence="2">
    <name type="scientific">Eutreptiella gymnastica</name>
    <dbReference type="NCBI Taxonomy" id="73025"/>
    <lineage>
        <taxon>Eukaryota</taxon>
        <taxon>Discoba</taxon>
        <taxon>Euglenozoa</taxon>
        <taxon>Euglenida</taxon>
        <taxon>Spirocuta</taxon>
        <taxon>Euglenophyceae</taxon>
        <taxon>Eutreptiales</taxon>
        <taxon>Eutreptiaceae</taxon>
        <taxon>Eutreptiella</taxon>
    </lineage>
</organism>
<feature type="region of interest" description="Disordered" evidence="1">
    <location>
        <begin position="99"/>
        <end position="123"/>
    </location>
</feature>
<protein>
    <submittedName>
        <fullName evidence="2">Uncharacterized protein</fullName>
    </submittedName>
</protein>
<name>A0A7S4G315_9EUGL</name>
<dbReference type="AlphaFoldDB" id="A0A7S4G315"/>
<reference evidence="2" key="1">
    <citation type="submission" date="2021-01" db="EMBL/GenBank/DDBJ databases">
        <authorList>
            <person name="Corre E."/>
            <person name="Pelletier E."/>
            <person name="Niang G."/>
            <person name="Scheremetjew M."/>
            <person name="Finn R."/>
            <person name="Kale V."/>
            <person name="Holt S."/>
            <person name="Cochrane G."/>
            <person name="Meng A."/>
            <person name="Brown T."/>
            <person name="Cohen L."/>
        </authorList>
    </citation>
    <scope>NUCLEOTIDE SEQUENCE</scope>
    <source>
        <strain evidence="2">CCMP1594</strain>
    </source>
</reference>
<evidence type="ECO:0000313" key="2">
    <source>
        <dbReference type="EMBL" id="CAE0823628.1"/>
    </source>
</evidence>
<evidence type="ECO:0000256" key="1">
    <source>
        <dbReference type="SAM" id="MobiDB-lite"/>
    </source>
</evidence>
<sequence>MRSVYTPAHTTTPNTLPDCDVLLRCGNVHANSHKIDTPYHGRNYLQGSCTSLQPKAGCTLKTVTVHSFCASRALLVLPRTQAQLIPQLTDRDFLCTQHLDNRSSGEKQRDRRRDFGEKPTPSF</sequence>
<gene>
    <name evidence="2" type="ORF">EGYM00163_LOCUS34831</name>
</gene>